<dbReference type="PRINTS" id="PR00722">
    <property type="entry name" value="CHYMOTRYPSIN"/>
</dbReference>
<proteinExistence type="inferred from homology"/>
<dbReference type="PANTHER" id="PTHR24276:SF94">
    <property type="entry name" value="AT20289P-RELATED"/>
    <property type="match status" value="1"/>
</dbReference>
<dbReference type="GO" id="GO:0004252">
    <property type="term" value="F:serine-type endopeptidase activity"/>
    <property type="evidence" value="ECO:0007669"/>
    <property type="project" value="InterPro"/>
</dbReference>
<dbReference type="InterPro" id="IPR001314">
    <property type="entry name" value="Peptidase_S1A"/>
</dbReference>
<feature type="chain" id="PRO_5035273843" description="Peptidase S1 domain-containing protein" evidence="6">
    <location>
        <begin position="17"/>
        <end position="247"/>
    </location>
</feature>
<evidence type="ECO:0000313" key="8">
    <source>
        <dbReference type="EnsemblMetazoa" id="XP_014257071.1"/>
    </source>
</evidence>
<keyword evidence="5" id="KW-1015">Disulfide bond</keyword>
<evidence type="ECO:0000256" key="2">
    <source>
        <dbReference type="ARBA" id="ARBA00022670"/>
    </source>
</evidence>
<comment type="similarity">
    <text evidence="1">Belongs to the peptidase S1 family.</text>
</comment>
<protein>
    <recommendedName>
        <fullName evidence="7">Peptidase S1 domain-containing protein</fullName>
    </recommendedName>
</protein>
<dbReference type="Pfam" id="PF00089">
    <property type="entry name" value="Trypsin"/>
    <property type="match status" value="1"/>
</dbReference>
<organism evidence="8 9">
    <name type="scientific">Cimex lectularius</name>
    <name type="common">Bed bug</name>
    <name type="synonym">Acanthia lectularia</name>
    <dbReference type="NCBI Taxonomy" id="79782"/>
    <lineage>
        <taxon>Eukaryota</taxon>
        <taxon>Metazoa</taxon>
        <taxon>Ecdysozoa</taxon>
        <taxon>Arthropoda</taxon>
        <taxon>Hexapoda</taxon>
        <taxon>Insecta</taxon>
        <taxon>Pterygota</taxon>
        <taxon>Neoptera</taxon>
        <taxon>Paraneoptera</taxon>
        <taxon>Hemiptera</taxon>
        <taxon>Heteroptera</taxon>
        <taxon>Panheteroptera</taxon>
        <taxon>Cimicomorpha</taxon>
        <taxon>Cimicidae</taxon>
        <taxon>Cimex</taxon>
    </lineage>
</organism>
<dbReference type="GeneID" id="106670913"/>
<dbReference type="RefSeq" id="XP_014257071.1">
    <property type="nucleotide sequence ID" value="XM_014401585.2"/>
</dbReference>
<accession>A0A8I6S5A1</accession>
<dbReference type="InterPro" id="IPR009003">
    <property type="entry name" value="Peptidase_S1_PA"/>
</dbReference>
<dbReference type="SUPFAM" id="SSF50494">
    <property type="entry name" value="Trypsin-like serine proteases"/>
    <property type="match status" value="1"/>
</dbReference>
<evidence type="ECO:0000313" key="9">
    <source>
        <dbReference type="Proteomes" id="UP000494040"/>
    </source>
</evidence>
<name>A0A8I6S5A1_CIMLE</name>
<evidence type="ECO:0000256" key="6">
    <source>
        <dbReference type="SAM" id="SignalP"/>
    </source>
</evidence>
<keyword evidence="6" id="KW-0732">Signal</keyword>
<dbReference type="InterPro" id="IPR050430">
    <property type="entry name" value="Peptidase_S1"/>
</dbReference>
<evidence type="ECO:0000259" key="7">
    <source>
        <dbReference type="PROSITE" id="PS50240"/>
    </source>
</evidence>
<dbReference type="OrthoDB" id="6620407at2759"/>
<dbReference type="FunFam" id="2.40.10.10:FF:000068">
    <property type="entry name" value="transmembrane protease serine 2"/>
    <property type="match status" value="1"/>
</dbReference>
<dbReference type="CDD" id="cd00190">
    <property type="entry name" value="Tryp_SPc"/>
    <property type="match status" value="1"/>
</dbReference>
<keyword evidence="3" id="KW-0378">Hydrolase</keyword>
<dbReference type="InterPro" id="IPR043504">
    <property type="entry name" value="Peptidase_S1_PA_chymotrypsin"/>
</dbReference>
<dbReference type="InterPro" id="IPR001254">
    <property type="entry name" value="Trypsin_dom"/>
</dbReference>
<feature type="domain" description="Peptidase S1" evidence="7">
    <location>
        <begin position="27"/>
        <end position="245"/>
    </location>
</feature>
<dbReference type="GO" id="GO:0006508">
    <property type="term" value="P:proteolysis"/>
    <property type="evidence" value="ECO:0007669"/>
    <property type="project" value="UniProtKB-KW"/>
</dbReference>
<evidence type="ECO:0000256" key="5">
    <source>
        <dbReference type="ARBA" id="ARBA00023157"/>
    </source>
</evidence>
<keyword evidence="2" id="KW-0645">Protease</keyword>
<sequence length="247" mass="28003">MMFLLVIGCLISSTSCFGFGSLNNVFIHGGTNTTVNSRQYQVSIQTAGDFACSGALVKPGWVLTIASCVSGYDPNDVLVRAGSDKRDRDGVTRNVKNLVIHPNFTISDNDYDLAVLELSKPFTLTKRVKPIRLANRRVQPKDKVYLSGWGEDENGSQGKFKKLELTVLSKSECHKKYKQDHLSERMLCAWRDAVNAPCWNDFGDPLHNEWNTLVGFYSWTRECKKYPSVYTDLHPLREWVQKYVPNK</sequence>
<dbReference type="PROSITE" id="PS50240">
    <property type="entry name" value="TRYPSIN_DOM"/>
    <property type="match status" value="1"/>
</dbReference>
<dbReference type="Gene3D" id="2.40.10.10">
    <property type="entry name" value="Trypsin-like serine proteases"/>
    <property type="match status" value="1"/>
</dbReference>
<dbReference type="PANTHER" id="PTHR24276">
    <property type="entry name" value="POLYSERASE-RELATED"/>
    <property type="match status" value="1"/>
</dbReference>
<reference evidence="8" key="1">
    <citation type="submission" date="2022-01" db="UniProtKB">
        <authorList>
            <consortium name="EnsemblMetazoa"/>
        </authorList>
    </citation>
    <scope>IDENTIFICATION</scope>
</reference>
<dbReference type="EnsemblMetazoa" id="XM_014401585.2">
    <property type="protein sequence ID" value="XP_014257071.1"/>
    <property type="gene ID" value="LOC106670913"/>
</dbReference>
<keyword evidence="4" id="KW-0720">Serine protease</keyword>
<dbReference type="Proteomes" id="UP000494040">
    <property type="component" value="Unassembled WGS sequence"/>
</dbReference>
<evidence type="ECO:0000256" key="4">
    <source>
        <dbReference type="ARBA" id="ARBA00022825"/>
    </source>
</evidence>
<evidence type="ECO:0000256" key="3">
    <source>
        <dbReference type="ARBA" id="ARBA00022801"/>
    </source>
</evidence>
<dbReference type="SMART" id="SM00020">
    <property type="entry name" value="Tryp_SPc"/>
    <property type="match status" value="1"/>
</dbReference>
<keyword evidence="9" id="KW-1185">Reference proteome</keyword>
<dbReference type="AlphaFoldDB" id="A0A8I6S5A1"/>
<evidence type="ECO:0000256" key="1">
    <source>
        <dbReference type="ARBA" id="ARBA00007664"/>
    </source>
</evidence>
<dbReference type="KEGG" id="clec:106670913"/>
<feature type="signal peptide" evidence="6">
    <location>
        <begin position="1"/>
        <end position="16"/>
    </location>
</feature>
<dbReference type="OMA" id="SKSECHK"/>